<keyword evidence="3" id="KW-1185">Reference proteome</keyword>
<sequence>MQPVDPAMVKYLRVLVTALTATMIIGFIIITALFVTRFAGSGPVDADVTLPVSITLPDGTDAAAFTQGGDWYAVVTGDDNILIFDRTSGALRQTIRIDLE</sequence>
<dbReference type="EMBL" id="QCYH01000001">
    <property type="protein sequence ID" value="PVA12113.1"/>
    <property type="molecule type" value="Genomic_DNA"/>
</dbReference>
<evidence type="ECO:0000256" key="1">
    <source>
        <dbReference type="SAM" id="Phobius"/>
    </source>
</evidence>
<proteinExistence type="predicted"/>
<reference evidence="2 3" key="1">
    <citation type="submission" date="2018-04" db="EMBL/GenBank/DDBJ databases">
        <title>Pelagivirga bohaiensis gen. nov., sp. nov., a bacterium isolated from the Bohai Sea.</title>
        <authorList>
            <person name="Ji X."/>
        </authorList>
    </citation>
    <scope>NUCLEOTIDE SEQUENCE [LARGE SCALE GENOMIC DNA]</scope>
    <source>
        <strain evidence="2 3">BH-SD19</strain>
    </source>
</reference>
<keyword evidence="1" id="KW-0472">Membrane</keyword>
<dbReference type="Proteomes" id="UP000244446">
    <property type="component" value="Unassembled WGS sequence"/>
</dbReference>
<evidence type="ECO:0000313" key="3">
    <source>
        <dbReference type="Proteomes" id="UP000244446"/>
    </source>
</evidence>
<dbReference type="OrthoDB" id="7872651at2"/>
<keyword evidence="1" id="KW-1133">Transmembrane helix</keyword>
<feature type="transmembrane region" description="Helical" evidence="1">
    <location>
        <begin position="12"/>
        <end position="35"/>
    </location>
</feature>
<comment type="caution">
    <text evidence="2">The sequence shown here is derived from an EMBL/GenBank/DDBJ whole genome shotgun (WGS) entry which is preliminary data.</text>
</comment>
<organism evidence="2 3">
    <name type="scientific">Pelagivirga sediminicola</name>
    <dbReference type="NCBI Taxonomy" id="2170575"/>
    <lineage>
        <taxon>Bacteria</taxon>
        <taxon>Pseudomonadati</taxon>
        <taxon>Pseudomonadota</taxon>
        <taxon>Alphaproteobacteria</taxon>
        <taxon>Rhodobacterales</taxon>
        <taxon>Paracoccaceae</taxon>
        <taxon>Pelagivirga</taxon>
    </lineage>
</organism>
<dbReference type="AlphaFoldDB" id="A0A2T7GCG5"/>
<name>A0A2T7GCG5_9RHOB</name>
<gene>
    <name evidence="2" type="ORF">DC366_03240</name>
</gene>
<keyword evidence="1" id="KW-0812">Transmembrane</keyword>
<protein>
    <submittedName>
        <fullName evidence="2">Uncharacterized protein</fullName>
    </submittedName>
</protein>
<evidence type="ECO:0000313" key="2">
    <source>
        <dbReference type="EMBL" id="PVA12113.1"/>
    </source>
</evidence>
<accession>A0A2T7GCG5</accession>
<dbReference type="Pfam" id="PF20082">
    <property type="entry name" value="DUF6476"/>
    <property type="match status" value="1"/>
</dbReference>
<dbReference type="InterPro" id="IPR045519">
    <property type="entry name" value="DUF6476"/>
</dbReference>